<comment type="caution">
    <text evidence="1">The sequence shown here is derived from an EMBL/GenBank/DDBJ whole genome shotgun (WGS) entry which is preliminary data.</text>
</comment>
<gene>
    <name evidence="1" type="ORF">A2932_02415</name>
</gene>
<protein>
    <submittedName>
        <fullName evidence="1">Uncharacterized protein</fullName>
    </submittedName>
</protein>
<accession>A0A1G2HE73</accession>
<dbReference type="EMBL" id="MHOI01000036">
    <property type="protein sequence ID" value="OGZ60787.1"/>
    <property type="molecule type" value="Genomic_DNA"/>
</dbReference>
<reference evidence="1 2" key="1">
    <citation type="journal article" date="2016" name="Nat. Commun.">
        <title>Thousands of microbial genomes shed light on interconnected biogeochemical processes in an aquifer system.</title>
        <authorList>
            <person name="Anantharaman K."/>
            <person name="Brown C.T."/>
            <person name="Hug L.A."/>
            <person name="Sharon I."/>
            <person name="Castelle C.J."/>
            <person name="Probst A.J."/>
            <person name="Thomas B.C."/>
            <person name="Singh A."/>
            <person name="Wilkins M.J."/>
            <person name="Karaoz U."/>
            <person name="Brodie E.L."/>
            <person name="Williams K.H."/>
            <person name="Hubbard S.S."/>
            <person name="Banfield J.F."/>
        </authorList>
    </citation>
    <scope>NUCLEOTIDE SEQUENCE [LARGE SCALE GENOMIC DNA]</scope>
</reference>
<name>A0A1G2HE73_9BACT</name>
<dbReference type="AlphaFoldDB" id="A0A1G2HE73"/>
<evidence type="ECO:0000313" key="2">
    <source>
        <dbReference type="Proteomes" id="UP000179153"/>
    </source>
</evidence>
<organism evidence="1 2">
    <name type="scientific">Candidatus Spechtbacteria bacterium RIFCSPLOWO2_01_FULL_46_10</name>
    <dbReference type="NCBI Taxonomy" id="1802163"/>
    <lineage>
        <taxon>Bacteria</taxon>
        <taxon>Candidatus Spechtiibacteriota</taxon>
    </lineage>
</organism>
<evidence type="ECO:0000313" key="1">
    <source>
        <dbReference type="EMBL" id="OGZ60787.1"/>
    </source>
</evidence>
<dbReference type="Proteomes" id="UP000179153">
    <property type="component" value="Unassembled WGS sequence"/>
</dbReference>
<sequence length="76" mass="8552">MVAKTAVTTESRASVLLDELERFVERIAGRESVMSDEEKSALKHVTFGQFCACRREGLIERALEIIAPINKPYPRS</sequence>
<proteinExistence type="predicted"/>